<dbReference type="PROSITE" id="PS50184">
    <property type="entry name" value="VWFC_2"/>
    <property type="match status" value="4"/>
</dbReference>
<comment type="caution">
    <text evidence="3">The sequence shown here is derived from an EMBL/GenBank/DDBJ whole genome shotgun (WGS) entry which is preliminary data.</text>
</comment>
<sequence>MQQKCPHCEGETVDVPGQCCPDCILTTQMAPEMPTSTISCCEYDGKTYSVGESFSPDPCSYCTCEADGETLCMQAGCPYCEGETVDAPGRCCPDCIPTTQNTPEMPTSTISCCEYEGKTYSVGESFSPDPCSYCTCEADGEPLCMRTGCPYCEGETVDVPGRCCPDCIPTTPNTPGMSIYCVDNGNTYQIGESFYPNPCTYCYCEEGGQLQCAYAGCPTCSGYTVDVPGQCCPKCYPEPPEIPTSTPVSCQNNGQTYSIGEGYTLDACTECMCESSGPQCYIRDCARPECDDYYFVKDECCPKCPPETGIRNTPSYETPGQTEEVTEQPTSTTSYCEYNGKTYS</sequence>
<evidence type="ECO:0000259" key="2">
    <source>
        <dbReference type="PROSITE" id="PS50184"/>
    </source>
</evidence>
<gene>
    <name evidence="3" type="ORF">GSLYS_00005895001</name>
</gene>
<feature type="domain" description="VWFC" evidence="2">
    <location>
        <begin position="111"/>
        <end position="168"/>
    </location>
</feature>
<feature type="domain" description="VWFC" evidence="2">
    <location>
        <begin position="181"/>
        <end position="236"/>
    </location>
</feature>
<protein>
    <recommendedName>
        <fullName evidence="2">VWFC domain-containing protein</fullName>
    </recommendedName>
</protein>
<dbReference type="SMART" id="SM00214">
    <property type="entry name" value="VWC"/>
    <property type="match status" value="4"/>
</dbReference>
<dbReference type="Pfam" id="PF23334">
    <property type="entry name" value="VWC2L_2nd"/>
    <property type="match status" value="4"/>
</dbReference>
<feature type="domain" description="VWFC" evidence="2">
    <location>
        <begin position="39"/>
        <end position="96"/>
    </location>
</feature>
<accession>A0AAV2HD77</accession>
<reference evidence="3 4" key="1">
    <citation type="submission" date="2024-04" db="EMBL/GenBank/DDBJ databases">
        <authorList>
            <consortium name="Genoscope - CEA"/>
            <person name="William W."/>
        </authorList>
    </citation>
    <scope>NUCLEOTIDE SEQUENCE [LARGE SCALE GENOMIC DNA]</scope>
</reference>
<dbReference type="EMBL" id="CAXITT010000098">
    <property type="protein sequence ID" value="CAL1531800.1"/>
    <property type="molecule type" value="Genomic_DNA"/>
</dbReference>
<organism evidence="3 4">
    <name type="scientific">Lymnaea stagnalis</name>
    <name type="common">Great pond snail</name>
    <name type="synonym">Helix stagnalis</name>
    <dbReference type="NCBI Taxonomy" id="6523"/>
    <lineage>
        <taxon>Eukaryota</taxon>
        <taxon>Metazoa</taxon>
        <taxon>Spiralia</taxon>
        <taxon>Lophotrochozoa</taxon>
        <taxon>Mollusca</taxon>
        <taxon>Gastropoda</taxon>
        <taxon>Heterobranchia</taxon>
        <taxon>Euthyneura</taxon>
        <taxon>Panpulmonata</taxon>
        <taxon>Hygrophila</taxon>
        <taxon>Lymnaeoidea</taxon>
        <taxon>Lymnaeidae</taxon>
        <taxon>Lymnaea</taxon>
    </lineage>
</organism>
<dbReference type="InterPro" id="IPR052624">
    <property type="entry name" value="CRIM1"/>
</dbReference>
<dbReference type="SUPFAM" id="SSF57603">
    <property type="entry name" value="FnI-like domain"/>
    <property type="match status" value="4"/>
</dbReference>
<proteinExistence type="predicted"/>
<dbReference type="GO" id="GO:0005886">
    <property type="term" value="C:plasma membrane"/>
    <property type="evidence" value="ECO:0007669"/>
    <property type="project" value="TreeGrafter"/>
</dbReference>
<dbReference type="InterPro" id="IPR001007">
    <property type="entry name" value="VWF_dom"/>
</dbReference>
<dbReference type="PANTHER" id="PTHR46439">
    <property type="entry name" value="CYSTEINE-RICH MOTOR NEURON 1 PROTEIN"/>
    <property type="match status" value="1"/>
</dbReference>
<dbReference type="Gene3D" id="6.20.200.20">
    <property type="match status" value="2"/>
</dbReference>
<feature type="region of interest" description="Disordered" evidence="1">
    <location>
        <begin position="312"/>
        <end position="344"/>
    </location>
</feature>
<evidence type="ECO:0000256" key="1">
    <source>
        <dbReference type="SAM" id="MobiDB-lite"/>
    </source>
</evidence>
<dbReference type="AlphaFoldDB" id="A0AAV2HD77"/>
<dbReference type="PROSITE" id="PS01208">
    <property type="entry name" value="VWFC_1"/>
    <property type="match status" value="2"/>
</dbReference>
<feature type="non-terminal residue" evidence="3">
    <location>
        <position position="344"/>
    </location>
</feature>
<evidence type="ECO:0000313" key="3">
    <source>
        <dbReference type="EMBL" id="CAL1531800.1"/>
    </source>
</evidence>
<dbReference type="PANTHER" id="PTHR46439:SF1">
    <property type="entry name" value="CYSTEINE-RICH MOTOR NEURON 1 PROTEIN"/>
    <property type="match status" value="1"/>
</dbReference>
<dbReference type="Gene3D" id="2.10.70.10">
    <property type="entry name" value="Complement Module, domain 1"/>
    <property type="match status" value="2"/>
</dbReference>
<keyword evidence="4" id="KW-1185">Reference proteome</keyword>
<evidence type="ECO:0000313" key="4">
    <source>
        <dbReference type="Proteomes" id="UP001497497"/>
    </source>
</evidence>
<name>A0AAV2HD77_LYMST</name>
<feature type="domain" description="VWFC" evidence="2">
    <location>
        <begin position="248"/>
        <end position="305"/>
    </location>
</feature>
<dbReference type="Proteomes" id="UP001497497">
    <property type="component" value="Unassembled WGS sequence"/>
</dbReference>